<organism evidence="4 5">
    <name type="scientific">Mugilogobius chulae</name>
    <name type="common">yellowstripe goby</name>
    <dbReference type="NCBI Taxonomy" id="88201"/>
    <lineage>
        <taxon>Eukaryota</taxon>
        <taxon>Metazoa</taxon>
        <taxon>Chordata</taxon>
        <taxon>Craniata</taxon>
        <taxon>Vertebrata</taxon>
        <taxon>Euteleostomi</taxon>
        <taxon>Actinopterygii</taxon>
        <taxon>Neopterygii</taxon>
        <taxon>Teleostei</taxon>
        <taxon>Neoteleostei</taxon>
        <taxon>Acanthomorphata</taxon>
        <taxon>Gobiaria</taxon>
        <taxon>Gobiiformes</taxon>
        <taxon>Gobioidei</taxon>
        <taxon>Gobiidae</taxon>
        <taxon>Gobionellinae</taxon>
        <taxon>Mugilogobius</taxon>
    </lineage>
</organism>
<reference evidence="5" key="1">
    <citation type="submission" date="2024-04" db="EMBL/GenBank/DDBJ databases">
        <title>Salinicola lusitanus LLJ914,a marine bacterium isolated from the Okinawa Trough.</title>
        <authorList>
            <person name="Li J."/>
        </authorList>
    </citation>
    <scope>NUCLEOTIDE SEQUENCE [LARGE SCALE GENOMIC DNA]</scope>
</reference>
<dbReference type="InterPro" id="IPR015943">
    <property type="entry name" value="WD40/YVTN_repeat-like_dom_sf"/>
</dbReference>
<proteinExistence type="predicted"/>
<gene>
    <name evidence="4" type="ORF">WMY93_033033</name>
</gene>
<dbReference type="PROSITE" id="PS50294">
    <property type="entry name" value="WD_REPEATS_REGION"/>
    <property type="match status" value="1"/>
</dbReference>
<evidence type="ECO:0000256" key="1">
    <source>
        <dbReference type="ARBA" id="ARBA00022574"/>
    </source>
</evidence>
<dbReference type="InterPro" id="IPR020472">
    <property type="entry name" value="WD40_PAC1"/>
</dbReference>
<keyword evidence="1 3" id="KW-0853">WD repeat</keyword>
<dbReference type="Gene3D" id="2.130.10.10">
    <property type="entry name" value="YVTN repeat-like/Quinoprotein amine dehydrogenase"/>
    <property type="match status" value="1"/>
</dbReference>
<protein>
    <submittedName>
        <fullName evidence="4">Uncharacterized protein</fullName>
    </submittedName>
</protein>
<name>A0AAW0MMD4_9GOBI</name>
<feature type="repeat" description="WD" evidence="3">
    <location>
        <begin position="45"/>
        <end position="84"/>
    </location>
</feature>
<accession>A0AAW0MMD4</accession>
<dbReference type="PANTHER" id="PTHR22847:SF626">
    <property type="entry name" value="WD REPEAT-CONTAINING PROTEIN 38"/>
    <property type="match status" value="1"/>
</dbReference>
<dbReference type="AlphaFoldDB" id="A0AAW0MMD4"/>
<dbReference type="PANTHER" id="PTHR22847">
    <property type="entry name" value="WD40 REPEAT PROTEIN"/>
    <property type="match status" value="1"/>
</dbReference>
<evidence type="ECO:0000313" key="4">
    <source>
        <dbReference type="EMBL" id="KAK7880331.1"/>
    </source>
</evidence>
<dbReference type="SUPFAM" id="SSF50978">
    <property type="entry name" value="WD40 repeat-like"/>
    <property type="match status" value="1"/>
</dbReference>
<dbReference type="Proteomes" id="UP001460270">
    <property type="component" value="Unassembled WGS sequence"/>
</dbReference>
<evidence type="ECO:0000256" key="2">
    <source>
        <dbReference type="ARBA" id="ARBA00022737"/>
    </source>
</evidence>
<evidence type="ECO:0000313" key="5">
    <source>
        <dbReference type="Proteomes" id="UP001460270"/>
    </source>
</evidence>
<evidence type="ECO:0000256" key="3">
    <source>
        <dbReference type="PROSITE-ProRule" id="PRU00221"/>
    </source>
</evidence>
<sequence>MGKSSLVLVLVFQGRDQLSLDGGVISSVSMGKSSRQASLQCVSVAEGHSKAVLSVDCTNELLFTGSKDRTCKVWNLVTGQEIISSLVFTVSSSFIKVWDIRDSAKCIRTLTFSCTGKLSGHQGPVMCLTVDQKPGTNQDLVVTGSKDHYVKLFEVTPASPSSLSPSHTLDPPHYDGIESVLVQGDRVYSGSRDTGLKVWHLPSKELLQQVPSAHRAG</sequence>
<keyword evidence="2" id="KW-0677">Repeat</keyword>
<dbReference type="InterPro" id="IPR001680">
    <property type="entry name" value="WD40_rpt"/>
</dbReference>
<dbReference type="Pfam" id="PF00400">
    <property type="entry name" value="WD40"/>
    <property type="match status" value="2"/>
</dbReference>
<dbReference type="InterPro" id="IPR036322">
    <property type="entry name" value="WD40_repeat_dom_sf"/>
</dbReference>
<dbReference type="InterPro" id="IPR019775">
    <property type="entry name" value="WD40_repeat_CS"/>
</dbReference>
<dbReference type="PROSITE" id="PS00678">
    <property type="entry name" value="WD_REPEATS_1"/>
    <property type="match status" value="1"/>
</dbReference>
<dbReference type="PROSITE" id="PS50082">
    <property type="entry name" value="WD_REPEATS_2"/>
    <property type="match status" value="1"/>
</dbReference>
<dbReference type="PRINTS" id="PR00320">
    <property type="entry name" value="GPROTEINBRPT"/>
</dbReference>
<comment type="caution">
    <text evidence="4">The sequence shown here is derived from an EMBL/GenBank/DDBJ whole genome shotgun (WGS) entry which is preliminary data.</text>
</comment>
<keyword evidence="5" id="KW-1185">Reference proteome</keyword>
<dbReference type="SMART" id="SM00320">
    <property type="entry name" value="WD40"/>
    <property type="match status" value="3"/>
</dbReference>
<dbReference type="EMBL" id="JBBPFD010000114">
    <property type="protein sequence ID" value="KAK7880331.1"/>
    <property type="molecule type" value="Genomic_DNA"/>
</dbReference>